<dbReference type="Pfam" id="PF10105">
    <property type="entry name" value="DUF2344"/>
    <property type="match status" value="1"/>
</dbReference>
<keyword evidence="4" id="KW-1185">Reference proteome</keyword>
<reference evidence="3 4" key="1">
    <citation type="submission" date="2020-05" db="EMBL/GenBank/DDBJ databases">
        <title>Draft genome sequence of Desulfovibrio psychrotolerans JS1T.</title>
        <authorList>
            <person name="Ueno A."/>
            <person name="Tamazawa S."/>
            <person name="Tamamura S."/>
            <person name="Murakami T."/>
            <person name="Kiyama T."/>
            <person name="Inomata H."/>
            <person name="Amano Y."/>
            <person name="Miyakawa K."/>
            <person name="Tamaki H."/>
            <person name="Naganuma T."/>
            <person name="Kaneko K."/>
        </authorList>
    </citation>
    <scope>NUCLEOTIDE SEQUENCE [LARGE SCALE GENOMIC DNA]</scope>
    <source>
        <strain evidence="3 4">JS1</strain>
    </source>
</reference>
<dbReference type="SMART" id="SM00729">
    <property type="entry name" value="Elp3"/>
    <property type="match status" value="1"/>
</dbReference>
<gene>
    <name evidence="3" type="ORF">DSM19430T_00490</name>
</gene>
<dbReference type="AlphaFoldDB" id="A0A7J0BQF5"/>
<dbReference type="GO" id="GO:0051536">
    <property type="term" value="F:iron-sulfur cluster binding"/>
    <property type="evidence" value="ECO:0007669"/>
    <property type="project" value="InterPro"/>
</dbReference>
<dbReference type="NCBIfam" id="TIGR03960">
    <property type="entry name" value="rSAM_fuse_unch"/>
    <property type="match status" value="1"/>
</dbReference>
<evidence type="ECO:0000313" key="3">
    <source>
        <dbReference type="EMBL" id="GFM35365.1"/>
    </source>
</evidence>
<dbReference type="CDD" id="cd01335">
    <property type="entry name" value="Radical_SAM"/>
    <property type="match status" value="1"/>
</dbReference>
<dbReference type="InterPro" id="IPR023404">
    <property type="entry name" value="rSAM_horseshoe"/>
</dbReference>
<dbReference type="SFLD" id="SFLDS00029">
    <property type="entry name" value="Radical_SAM"/>
    <property type="match status" value="1"/>
</dbReference>
<dbReference type="PROSITE" id="PS51918">
    <property type="entry name" value="RADICAL_SAM"/>
    <property type="match status" value="1"/>
</dbReference>
<dbReference type="Pfam" id="PF19864">
    <property type="entry name" value="Radical_SAM_N2"/>
    <property type="match status" value="1"/>
</dbReference>
<dbReference type="InterPro" id="IPR045784">
    <property type="entry name" value="Radical_SAM_N2"/>
</dbReference>
<organism evidence="3 4">
    <name type="scientific">Desulfovibrio psychrotolerans</name>
    <dbReference type="NCBI Taxonomy" id="415242"/>
    <lineage>
        <taxon>Bacteria</taxon>
        <taxon>Pseudomonadati</taxon>
        <taxon>Thermodesulfobacteriota</taxon>
        <taxon>Desulfovibrionia</taxon>
        <taxon>Desulfovibrionales</taxon>
        <taxon>Desulfovibrionaceae</taxon>
        <taxon>Desulfovibrio</taxon>
    </lineage>
</organism>
<dbReference type="RefSeq" id="WP_174408094.1">
    <property type="nucleotide sequence ID" value="NZ_BLVP01000001.1"/>
</dbReference>
<feature type="domain" description="Radical SAM core" evidence="2">
    <location>
        <begin position="245"/>
        <end position="477"/>
    </location>
</feature>
<dbReference type="InterPro" id="IPR023862">
    <property type="entry name" value="CHP03960_rSAM"/>
</dbReference>
<dbReference type="Gene3D" id="3.80.30.20">
    <property type="entry name" value="tm_1862 like domain"/>
    <property type="match status" value="1"/>
</dbReference>
<protein>
    <submittedName>
        <fullName evidence="3">B12-binding protein</fullName>
    </submittedName>
</protein>
<evidence type="ECO:0000259" key="2">
    <source>
        <dbReference type="PROSITE" id="PS51918"/>
    </source>
</evidence>
<feature type="compositionally biased region" description="Basic and acidic residues" evidence="1">
    <location>
        <begin position="615"/>
        <end position="631"/>
    </location>
</feature>
<name>A0A7J0BQF5_9BACT</name>
<evidence type="ECO:0000256" key="1">
    <source>
        <dbReference type="SAM" id="MobiDB-lite"/>
    </source>
</evidence>
<dbReference type="InterPro" id="IPR007197">
    <property type="entry name" value="rSAM"/>
</dbReference>
<dbReference type="GO" id="GO:0003824">
    <property type="term" value="F:catalytic activity"/>
    <property type="evidence" value="ECO:0007669"/>
    <property type="project" value="InterPro"/>
</dbReference>
<accession>A0A7J0BQF5</accession>
<dbReference type="Pfam" id="PF04055">
    <property type="entry name" value="Radical_SAM"/>
    <property type="match status" value="1"/>
</dbReference>
<sequence length="861" mass="96894">MRELLPLVPKPTRYLGIEEGAVHKQLSAVSLHVALAFPDMYEVGMSYLGQKILYGIINEREDWWAERVFTPCVETATVLRQHGAPLSTLESDTPLHSMHLLGFHVTHELCYTNVLYMLDLGGIPLRSKDRGNTLDIPVVMAGGGCTLAAEPLAPFMDLMALGEGEELMVELLELLRQCREQGTSRQDFLLRAAAISGVYVPSFFQPEDSDKPLVPVRPDIPVPARRVVPNMNTAPFPVIQPVPFGAVHSRLALEIGRGCTRGCRFCQAGIIYRPARERSVEELEGILHKALSATGYDELSFLSLSTGDFSALKTLFTRTVDRCSEEQISVSLPSLRVGSIDDDIMARMAGIRRTGATLAPEAGSQRLRDVINKGVTEEQLLLHVRKLFQHGWQQVKLYFMIGLPTETDADLDAIVDLCRKVRGAAGYVKRLNVTASISPFVPKAHTPFQWEAQIPLTEIRRRITYLRNAFAKEKSMRMRWHEPDSSALEGIFSRGDRRLADVVETAYRKGAVFSSWMEHFALAPYLEALAEHGLSHEEYIAERDIQAPLPWDHINSGISREFLQKERERAYEMAVTDDCRYAGCRLCGVCDVGKQPSLLDRLTPQTTYANVLNFPERDQQAHQPETDERGNVRQTAGESGKPPQLAAELGHKAAHYRIWYSKEGPATFLSQLELQAVFERIFRRARLPMTFSQGFHPLPLISFGKALPVGVASRAEWVNIFLREDMPAQNLFHAIATGFPRGMVPTRIQRLDMGKRQSQAIAEDFLLEYTGPAERRQEFQEALAAFRQSESQIWTRETKKGERTVDIRPIFHKISEETEEGTMLTLDWSSTYVSPLKLVLAALPGFGLLDFRLTKTEQHMD</sequence>
<dbReference type="EMBL" id="BLVP01000001">
    <property type="protein sequence ID" value="GFM35365.1"/>
    <property type="molecule type" value="Genomic_DNA"/>
</dbReference>
<dbReference type="NCBIfam" id="TIGR03936">
    <property type="entry name" value="sam_1_link_chp"/>
    <property type="match status" value="1"/>
</dbReference>
<dbReference type="Proteomes" id="UP000503820">
    <property type="component" value="Unassembled WGS sequence"/>
</dbReference>
<dbReference type="InterPro" id="IPR018768">
    <property type="entry name" value="DUF2344"/>
</dbReference>
<proteinExistence type="predicted"/>
<dbReference type="SUPFAM" id="SSF102114">
    <property type="entry name" value="Radical SAM enzymes"/>
    <property type="match status" value="1"/>
</dbReference>
<evidence type="ECO:0000313" key="4">
    <source>
        <dbReference type="Proteomes" id="UP000503820"/>
    </source>
</evidence>
<dbReference type="PANTHER" id="PTHR42731:SF1">
    <property type="entry name" value="RADICAL SAM DOMAIN PROTEIN"/>
    <property type="match status" value="1"/>
</dbReference>
<dbReference type="PANTHER" id="PTHR42731">
    <property type="entry name" value="SLL1084 PROTEIN"/>
    <property type="match status" value="1"/>
</dbReference>
<feature type="region of interest" description="Disordered" evidence="1">
    <location>
        <begin position="615"/>
        <end position="645"/>
    </location>
</feature>
<dbReference type="InterPro" id="IPR006638">
    <property type="entry name" value="Elp3/MiaA/NifB-like_rSAM"/>
</dbReference>
<dbReference type="SFLD" id="SFLDG01082">
    <property type="entry name" value="B12-binding_domain_containing"/>
    <property type="match status" value="1"/>
</dbReference>
<dbReference type="InterPro" id="IPR058240">
    <property type="entry name" value="rSAM_sf"/>
</dbReference>
<comment type="caution">
    <text evidence="3">The sequence shown here is derived from an EMBL/GenBank/DDBJ whole genome shotgun (WGS) entry which is preliminary data.</text>
</comment>